<evidence type="ECO:0000313" key="2">
    <source>
        <dbReference type="WBParaSite" id="JU765_v2.g18914.t2"/>
    </source>
</evidence>
<accession>A0AC34QSZ6</accession>
<organism evidence="1 2">
    <name type="scientific">Panagrolaimus sp. JU765</name>
    <dbReference type="NCBI Taxonomy" id="591449"/>
    <lineage>
        <taxon>Eukaryota</taxon>
        <taxon>Metazoa</taxon>
        <taxon>Ecdysozoa</taxon>
        <taxon>Nematoda</taxon>
        <taxon>Chromadorea</taxon>
        <taxon>Rhabditida</taxon>
        <taxon>Tylenchina</taxon>
        <taxon>Panagrolaimomorpha</taxon>
        <taxon>Panagrolaimoidea</taxon>
        <taxon>Panagrolaimidae</taxon>
        <taxon>Panagrolaimus</taxon>
    </lineage>
</organism>
<dbReference type="Proteomes" id="UP000887576">
    <property type="component" value="Unplaced"/>
</dbReference>
<sequence length="604" mass="69404">MRWHLLALFAVFSLTDGLVKDLENSFKLLRIWPKTFEELQVIRALYNSSSEFEFDFWKAPTAVGAFVDVMLGPESVNPTKRLLEEQGIEYRVTVEDVQKRIIEKESGDSDAGKFKADFSNPLLASFFSKRAKDAPFMSRNKAKYRFGEYQSYDEMIRWLEDIERFYPNMAKVFTIGKTHENRDIKGIKIGNPIHRTDKRAIWVDGGIHAREWAAIHTALYFIEQLIAGYNFDPQITAYVDNLNFYILPVANPDGFEYSRSDVTPQTRFWRKNRGGIVCQKDRWRRERCCGGIDLNRNFDFHFGESGSSNDICSDIYQGKSAFSEPESRAIRDKIQSPELWGKLDAYLSLHTYSQMWIHPWNHARRSFPSDIEDLQDVGMKGVEAIESVYGTKFRFGTGADILYPSSGGSDDWAKAQGVKFGTGADILYPSSGGSDDWAKAQGVKYVYLLELRPGEEQWDGFLLDRKQLIPTSRETWEGVKVVIDAVMRKAQPATTTRRTTIATTTTPAPVVVTRPVVFRQFPQQHQIPDGSLRSNLHERLNRLRQQQLKARRDYEARIAQQRQMPMCMDRSQWCEAWISSAPNICSTSTIYMQKDCARSCGFCH</sequence>
<dbReference type="WBParaSite" id="JU765_v2.g18914.t2">
    <property type="protein sequence ID" value="JU765_v2.g18914.t2"/>
    <property type="gene ID" value="JU765_v2.g18914"/>
</dbReference>
<evidence type="ECO:0000313" key="1">
    <source>
        <dbReference type="Proteomes" id="UP000887576"/>
    </source>
</evidence>
<protein>
    <submittedName>
        <fullName evidence="2">ShKT domain-containing protein</fullName>
    </submittedName>
</protein>
<proteinExistence type="predicted"/>
<name>A0AC34QSZ6_9BILA</name>
<reference evidence="2" key="1">
    <citation type="submission" date="2022-11" db="UniProtKB">
        <authorList>
            <consortium name="WormBaseParasite"/>
        </authorList>
    </citation>
    <scope>IDENTIFICATION</scope>
</reference>